<name>A0AAU8IMB4_9ACTN</name>
<organism evidence="4">
    <name type="scientific">Streptomyces tabacisoli</name>
    <dbReference type="NCBI Taxonomy" id="3156398"/>
    <lineage>
        <taxon>Bacteria</taxon>
        <taxon>Bacillati</taxon>
        <taxon>Actinomycetota</taxon>
        <taxon>Actinomycetes</taxon>
        <taxon>Kitasatosporales</taxon>
        <taxon>Streptomycetaceae</taxon>
        <taxon>Streptomyces</taxon>
    </lineage>
</organism>
<protein>
    <recommendedName>
        <fullName evidence="2">Anti-sigma factor antagonist</fullName>
    </recommendedName>
</protein>
<dbReference type="PROSITE" id="PS50801">
    <property type="entry name" value="STAS"/>
    <property type="match status" value="1"/>
</dbReference>
<dbReference type="InterPro" id="IPR003658">
    <property type="entry name" value="Anti-sigma_ant"/>
</dbReference>
<dbReference type="InterPro" id="IPR036513">
    <property type="entry name" value="STAS_dom_sf"/>
</dbReference>
<dbReference type="EMBL" id="CP159534">
    <property type="protein sequence ID" value="XCJ69092.1"/>
    <property type="molecule type" value="Genomic_DNA"/>
</dbReference>
<accession>A0AAU8IMB4</accession>
<proteinExistence type="inferred from homology"/>
<gene>
    <name evidence="4" type="ORF">ABII15_03550</name>
</gene>
<dbReference type="PANTHER" id="PTHR33495">
    <property type="entry name" value="ANTI-SIGMA FACTOR ANTAGONIST TM_1081-RELATED-RELATED"/>
    <property type="match status" value="1"/>
</dbReference>
<dbReference type="CDD" id="cd07043">
    <property type="entry name" value="STAS_anti-anti-sigma_factors"/>
    <property type="match status" value="1"/>
</dbReference>
<evidence type="ECO:0000259" key="3">
    <source>
        <dbReference type="PROSITE" id="PS50801"/>
    </source>
</evidence>
<evidence type="ECO:0000256" key="2">
    <source>
        <dbReference type="RuleBase" id="RU003749"/>
    </source>
</evidence>
<dbReference type="Pfam" id="PF01740">
    <property type="entry name" value="STAS"/>
    <property type="match status" value="1"/>
</dbReference>
<dbReference type="AlphaFoldDB" id="A0AAU8IMB4"/>
<dbReference type="RefSeq" id="WP_353940777.1">
    <property type="nucleotide sequence ID" value="NZ_CP159534.1"/>
</dbReference>
<comment type="similarity">
    <text evidence="1 2">Belongs to the anti-sigma-factor antagonist family.</text>
</comment>
<dbReference type="Gene3D" id="3.30.750.24">
    <property type="entry name" value="STAS domain"/>
    <property type="match status" value="1"/>
</dbReference>
<feature type="domain" description="STAS" evidence="3">
    <location>
        <begin position="40"/>
        <end position="147"/>
    </location>
</feature>
<dbReference type="GO" id="GO:0043856">
    <property type="term" value="F:anti-sigma factor antagonist activity"/>
    <property type="evidence" value="ECO:0007669"/>
    <property type="project" value="InterPro"/>
</dbReference>
<evidence type="ECO:0000256" key="1">
    <source>
        <dbReference type="ARBA" id="ARBA00009013"/>
    </source>
</evidence>
<dbReference type="NCBIfam" id="TIGR00377">
    <property type="entry name" value="ant_ant_sig"/>
    <property type="match status" value="1"/>
</dbReference>
<evidence type="ECO:0000313" key="4">
    <source>
        <dbReference type="EMBL" id="XCJ69092.1"/>
    </source>
</evidence>
<dbReference type="PANTHER" id="PTHR33495:SF2">
    <property type="entry name" value="ANTI-SIGMA FACTOR ANTAGONIST TM_1081-RELATED"/>
    <property type="match status" value="1"/>
</dbReference>
<sequence length="147" mass="15750">MRQGNQQDFLSDDFGDSEGCGLLAGCGVLAATSDPDNAVHPAVVHTIDDCAVVELSGDIDLLAFHRLAPLLDTVAAGPYRVVAVDLTATTFFDCSGLTLLVRAHRRALARGGRVTVVCRHRLTLRIIAMSRLTEVLRPVATVEEALR</sequence>
<reference evidence="4" key="1">
    <citation type="submission" date="2024-06" db="EMBL/GenBank/DDBJ databases">
        <title>Streptomyces sp. strain HUAS MG91 genome sequences.</title>
        <authorList>
            <person name="Mo P."/>
        </authorList>
    </citation>
    <scope>NUCLEOTIDE SEQUENCE</scope>
    <source>
        <strain evidence="4">HUAS MG91</strain>
    </source>
</reference>
<dbReference type="SUPFAM" id="SSF52091">
    <property type="entry name" value="SpoIIaa-like"/>
    <property type="match status" value="1"/>
</dbReference>
<dbReference type="InterPro" id="IPR002645">
    <property type="entry name" value="STAS_dom"/>
</dbReference>
<dbReference type="KEGG" id="stac:ABII15_03550"/>